<evidence type="ECO:0000313" key="2">
    <source>
        <dbReference type="Proteomes" id="UP000749646"/>
    </source>
</evidence>
<organism evidence="1 2">
    <name type="scientific">Modicella reniformis</name>
    <dbReference type="NCBI Taxonomy" id="1440133"/>
    <lineage>
        <taxon>Eukaryota</taxon>
        <taxon>Fungi</taxon>
        <taxon>Fungi incertae sedis</taxon>
        <taxon>Mucoromycota</taxon>
        <taxon>Mortierellomycotina</taxon>
        <taxon>Mortierellomycetes</taxon>
        <taxon>Mortierellales</taxon>
        <taxon>Mortierellaceae</taxon>
        <taxon>Modicella</taxon>
    </lineage>
</organism>
<gene>
    <name evidence="1" type="ORF">BGZ65_002467</name>
</gene>
<reference evidence="1" key="1">
    <citation type="journal article" date="2020" name="Fungal Divers.">
        <title>Resolving the Mortierellaceae phylogeny through synthesis of multi-gene phylogenetics and phylogenomics.</title>
        <authorList>
            <person name="Vandepol N."/>
            <person name="Liber J."/>
            <person name="Desiro A."/>
            <person name="Na H."/>
            <person name="Kennedy M."/>
            <person name="Barry K."/>
            <person name="Grigoriev I.V."/>
            <person name="Miller A.N."/>
            <person name="O'Donnell K."/>
            <person name="Stajich J.E."/>
            <person name="Bonito G."/>
        </authorList>
    </citation>
    <scope>NUCLEOTIDE SEQUENCE</scope>
    <source>
        <strain evidence="1">MES-2147</strain>
    </source>
</reference>
<dbReference type="OrthoDB" id="2427662at2759"/>
<dbReference type="Proteomes" id="UP000749646">
    <property type="component" value="Unassembled WGS sequence"/>
</dbReference>
<accession>A0A9P6MIF1</accession>
<keyword evidence="2" id="KW-1185">Reference proteome</keyword>
<name>A0A9P6MIF1_9FUNG</name>
<sequence>MVQLDWTFVECTLEDDDTLTYKAKGVMENFRLKHGEVTLKEDSETLFGYVLSLYDRMKEETVNKDQKRILLVND</sequence>
<dbReference type="AlphaFoldDB" id="A0A9P6MIF1"/>
<comment type="caution">
    <text evidence="1">The sequence shown here is derived from an EMBL/GenBank/DDBJ whole genome shotgun (WGS) entry which is preliminary data.</text>
</comment>
<proteinExistence type="predicted"/>
<evidence type="ECO:0000313" key="1">
    <source>
        <dbReference type="EMBL" id="KAG0002654.1"/>
    </source>
</evidence>
<dbReference type="EMBL" id="JAAAHW010000422">
    <property type="protein sequence ID" value="KAG0002654.1"/>
    <property type="molecule type" value="Genomic_DNA"/>
</dbReference>
<protein>
    <submittedName>
        <fullName evidence="1">Uncharacterized protein</fullName>
    </submittedName>
</protein>